<gene>
    <name evidence="3" type="ORF">SLS56_001179</name>
</gene>
<name>A0ABR3TAZ3_9PEZI</name>
<sequence length="685" mass="77456">MLRLLGSESSRRAVEQAKGIQTGVITKDTIMDDSTWQQLKQGLTEMAEEEVPPVVVRKVRRSQHRHEKIAEREMSRKDHESTSIGKNPPSALRQGHRKQLDPEPKPDPKTVRERLRDAIGNMQSSLSAQIEEDVAPGRYRQDVQHTTKSIQEQRLEELEELLAQASRRLRELQGYQLQDEKITRDNLSTSEVSHYAPPIRSKTSGYRETREEVTPVRGGAHATAGLDRRDHTDASLRSSDHPIRYLSKDPGRPLPHTTGQAIPPAMFGPRKNLARPDVVKEVSEQGNRTSLLDELFPGEAESGPRKSTQIRQQSSEERDKKANLGLVNEVFSENSNASQNGQQRWTAPLLEALFPELADNSQETQSKPREEREVPRLSLDLQAQTPEKRPNLVDRDQRINHQMQKDYQNEVVVVQLSGVSKNLSEEDIKRLVPTSSKYIEGWSDPDFIKVIPVRDEQTLERLDRYFILFRTVRAARNFQEHVKKLHTTVKSYAPSSLNSPLPPPPGFHDDSGRDINAAMQSYTIGPPSSNFIYCSIIPTPYPRPIRQLLTAGGYEPIISTSTAAASVTKVLLHFEGAQPSLAEIRRTITRDGKDRWLPWKIVGGTNSADGVARLTTHLSRDEAVGNDIDALVVRKVPPRYVISFEDKAEAQRFVRRWNRTSFGWSVNDVYENGEGAPQARAEVLW</sequence>
<dbReference type="Proteomes" id="UP001521116">
    <property type="component" value="Unassembled WGS sequence"/>
</dbReference>
<feature type="compositionally biased region" description="Basic residues" evidence="2">
    <location>
        <begin position="58"/>
        <end position="67"/>
    </location>
</feature>
<organism evidence="3 4">
    <name type="scientific">Neofusicoccum ribis</name>
    <dbReference type="NCBI Taxonomy" id="45134"/>
    <lineage>
        <taxon>Eukaryota</taxon>
        <taxon>Fungi</taxon>
        <taxon>Dikarya</taxon>
        <taxon>Ascomycota</taxon>
        <taxon>Pezizomycotina</taxon>
        <taxon>Dothideomycetes</taxon>
        <taxon>Dothideomycetes incertae sedis</taxon>
        <taxon>Botryosphaeriales</taxon>
        <taxon>Botryosphaeriaceae</taxon>
        <taxon>Neofusicoccum</taxon>
    </lineage>
</organism>
<proteinExistence type="predicted"/>
<feature type="compositionally biased region" description="Basic and acidic residues" evidence="2">
    <location>
        <begin position="98"/>
        <end position="110"/>
    </location>
</feature>
<protein>
    <submittedName>
        <fullName evidence="3">Uncharacterized protein</fullName>
    </submittedName>
</protein>
<feature type="compositionally biased region" description="Basic and acidic residues" evidence="2">
    <location>
        <begin position="226"/>
        <end position="251"/>
    </location>
</feature>
<dbReference type="EMBL" id="JAJVDC020000006">
    <property type="protein sequence ID" value="KAL1636594.1"/>
    <property type="molecule type" value="Genomic_DNA"/>
</dbReference>
<reference evidence="3 4" key="1">
    <citation type="submission" date="2024-02" db="EMBL/GenBank/DDBJ databases">
        <title>De novo assembly and annotation of 12 fungi associated with fruit tree decline syndrome in Ontario, Canada.</title>
        <authorList>
            <person name="Sulman M."/>
            <person name="Ellouze W."/>
            <person name="Ilyukhin E."/>
        </authorList>
    </citation>
    <scope>NUCLEOTIDE SEQUENCE [LARGE SCALE GENOMIC DNA]</scope>
    <source>
        <strain evidence="3 4">M1-105</strain>
    </source>
</reference>
<keyword evidence="4" id="KW-1185">Reference proteome</keyword>
<evidence type="ECO:0000256" key="2">
    <source>
        <dbReference type="SAM" id="MobiDB-lite"/>
    </source>
</evidence>
<evidence type="ECO:0000256" key="1">
    <source>
        <dbReference type="SAM" id="Coils"/>
    </source>
</evidence>
<comment type="caution">
    <text evidence="3">The sequence shown here is derived from an EMBL/GenBank/DDBJ whole genome shotgun (WGS) entry which is preliminary data.</text>
</comment>
<feature type="coiled-coil region" evidence="1">
    <location>
        <begin position="148"/>
        <end position="175"/>
    </location>
</feature>
<feature type="compositionally biased region" description="Basic and acidic residues" evidence="2">
    <location>
        <begin position="205"/>
        <end position="214"/>
    </location>
</feature>
<feature type="compositionally biased region" description="Basic and acidic residues" evidence="2">
    <location>
        <begin position="366"/>
        <end position="375"/>
    </location>
</feature>
<accession>A0ABR3TAZ3</accession>
<feature type="compositionally biased region" description="Basic and acidic residues" evidence="2">
    <location>
        <begin position="68"/>
        <end position="81"/>
    </location>
</feature>
<evidence type="ECO:0000313" key="4">
    <source>
        <dbReference type="Proteomes" id="UP001521116"/>
    </source>
</evidence>
<feature type="region of interest" description="Disordered" evidence="2">
    <location>
        <begin position="188"/>
        <end position="320"/>
    </location>
</feature>
<evidence type="ECO:0000313" key="3">
    <source>
        <dbReference type="EMBL" id="KAL1636594.1"/>
    </source>
</evidence>
<feature type="region of interest" description="Disordered" evidence="2">
    <location>
        <begin position="359"/>
        <end position="382"/>
    </location>
</feature>
<feature type="region of interest" description="Disordered" evidence="2">
    <location>
        <begin position="58"/>
        <end position="110"/>
    </location>
</feature>
<keyword evidence="1" id="KW-0175">Coiled coil</keyword>